<dbReference type="RefSeq" id="WP_135196003.1">
    <property type="nucleotide sequence ID" value="NZ_SPVH01000007.1"/>
</dbReference>
<dbReference type="Proteomes" id="UP000298216">
    <property type="component" value="Unassembled WGS sequence"/>
</dbReference>
<feature type="transmembrane region" description="Helical" evidence="1">
    <location>
        <begin position="78"/>
        <end position="96"/>
    </location>
</feature>
<name>A0A4Y9RV49_9CAUL</name>
<gene>
    <name evidence="2" type="ORF">EGY25_16060</name>
</gene>
<keyword evidence="1" id="KW-0812">Transmembrane</keyword>
<evidence type="ECO:0000256" key="1">
    <source>
        <dbReference type="SAM" id="Phobius"/>
    </source>
</evidence>
<reference evidence="2 3" key="1">
    <citation type="submission" date="2019-03" db="EMBL/GenBank/DDBJ databases">
        <title>Draft genome of Brevundimonas sp. a heavy metal resistant soil bacteria.</title>
        <authorList>
            <person name="Soto J."/>
        </authorList>
    </citation>
    <scope>NUCLEOTIDE SEQUENCE [LARGE SCALE GENOMIC DNA]</scope>
    <source>
        <strain evidence="2 3">B-10</strain>
    </source>
</reference>
<evidence type="ECO:0000313" key="2">
    <source>
        <dbReference type="EMBL" id="TFW11178.1"/>
    </source>
</evidence>
<evidence type="ECO:0008006" key="4">
    <source>
        <dbReference type="Google" id="ProtNLM"/>
    </source>
</evidence>
<evidence type="ECO:0000313" key="3">
    <source>
        <dbReference type="Proteomes" id="UP000298216"/>
    </source>
</evidence>
<protein>
    <recommendedName>
        <fullName evidence="4">DUF1295 domain-containing protein</fullName>
    </recommendedName>
</protein>
<dbReference type="AlphaFoldDB" id="A0A4Y9RV49"/>
<comment type="caution">
    <text evidence="2">The sequence shown here is derived from an EMBL/GenBank/DDBJ whole genome shotgun (WGS) entry which is preliminary data.</text>
</comment>
<organism evidence="2 3">
    <name type="scientific">Brevundimonas intermedia</name>
    <dbReference type="NCBI Taxonomy" id="74315"/>
    <lineage>
        <taxon>Bacteria</taxon>
        <taxon>Pseudomonadati</taxon>
        <taxon>Pseudomonadota</taxon>
        <taxon>Alphaproteobacteria</taxon>
        <taxon>Caulobacterales</taxon>
        <taxon>Caulobacteraceae</taxon>
        <taxon>Brevundimonas</taxon>
    </lineage>
</organism>
<feature type="transmembrane region" description="Helical" evidence="1">
    <location>
        <begin position="48"/>
        <end position="66"/>
    </location>
</feature>
<sequence>MADIIAVLAWCAILALALSYRKRSAADVRWPMQWGFDGKLAWYAKRDLAVFFHPVFFGFMLACFAARVGTAEAPQDWIAIRIMTAGVFVLSCWLHLRFASRQLSPT</sequence>
<dbReference type="OrthoDB" id="7190931at2"/>
<accession>A0A4Y9RV49</accession>
<dbReference type="EMBL" id="SPVH01000007">
    <property type="protein sequence ID" value="TFW11178.1"/>
    <property type="molecule type" value="Genomic_DNA"/>
</dbReference>
<keyword evidence="1" id="KW-1133">Transmembrane helix</keyword>
<keyword evidence="1" id="KW-0472">Membrane</keyword>
<proteinExistence type="predicted"/>
<keyword evidence="3" id="KW-1185">Reference proteome</keyword>